<dbReference type="GO" id="GO:0005811">
    <property type="term" value="C:lipid droplet"/>
    <property type="evidence" value="ECO:0007669"/>
    <property type="project" value="TreeGrafter"/>
</dbReference>
<name>A0A9P3CVB9_9PEZI</name>
<comment type="similarity">
    <text evidence="6">Belongs to the short-chain dehydrogenases/reductases (SDR) family. ERG27 subfamily.</text>
</comment>
<protein>
    <recommendedName>
        <fullName evidence="9">3-keto-steroid reductase</fullName>
    </recommendedName>
</protein>
<dbReference type="Proteomes" id="UP000825890">
    <property type="component" value="Unassembled WGS sequence"/>
</dbReference>
<dbReference type="GO" id="GO:0005789">
    <property type="term" value="C:endoplasmic reticulum membrane"/>
    <property type="evidence" value="ECO:0007669"/>
    <property type="project" value="TreeGrafter"/>
</dbReference>
<evidence type="ECO:0000256" key="1">
    <source>
        <dbReference type="ARBA" id="ARBA00022516"/>
    </source>
</evidence>
<dbReference type="GO" id="GO:0000253">
    <property type="term" value="F:3-beta-hydroxysteroid 3-dehydrogenase (NADP+) activity"/>
    <property type="evidence" value="ECO:0007669"/>
    <property type="project" value="TreeGrafter"/>
</dbReference>
<accession>A0A9P3CVB9</accession>
<evidence type="ECO:0000313" key="7">
    <source>
        <dbReference type="EMBL" id="GIZ44983.1"/>
    </source>
</evidence>
<evidence type="ECO:0000256" key="2">
    <source>
        <dbReference type="ARBA" id="ARBA00022857"/>
    </source>
</evidence>
<keyword evidence="2" id="KW-0521">NADP</keyword>
<keyword evidence="8" id="KW-1185">Reference proteome</keyword>
<keyword evidence="5" id="KW-0443">Lipid metabolism</keyword>
<dbReference type="PANTHER" id="PTHR43647:SF1">
    <property type="entry name" value="3-KETO-STEROID REDUCTASE ERG27"/>
    <property type="match status" value="1"/>
</dbReference>
<sequence length="443" mass="49081">MASANGSSNGNAASTFRVLVTGANSGLGFALCCRLIDEFLYTRPQTQILHLLFSTRDAKKSKDTSQRLQAHLQNALRNANGKTLGISIILESRIKMEGVQVDLLKLGSVKILAEELLGRGERFDAVVWNAGVAGWKGINWFGAIWSVLTQLGQAVTFPDYMVCDVGKRAGRQVQKQKDSEGLDGGDKEEEPVLAEVFTANVFGHYMLTHWISPLLDRESRIVWISSTGAVHDAFRVEDIQGLKSFVAYESSKRLTEFLALTAELPSTRTYTKNFFSATSQGAEGQQPRMLVTHPGVVATSISGLHWFLSIFMTLAFYLARILGSPWHAIDPYKGAVSMVFAVLSPQIIELEEREGKGKWGSAANNRGEERVARTEVEGWGYCGKPGVVPPGSATTGLYAKRKETTKESREEFEEIGRQVWKEMEAMRVDWERRLGPLDVKRSQ</sequence>
<dbReference type="InterPro" id="IPR036291">
    <property type="entry name" value="NAD(P)-bd_dom_sf"/>
</dbReference>
<evidence type="ECO:0000256" key="5">
    <source>
        <dbReference type="ARBA" id="ARBA00023098"/>
    </source>
</evidence>
<reference evidence="7 8" key="1">
    <citation type="submission" date="2021-01" db="EMBL/GenBank/DDBJ databases">
        <title>Cercospora kikuchii MAFF 305040 whole genome shotgun sequence.</title>
        <authorList>
            <person name="Kashiwa T."/>
            <person name="Suzuki T."/>
        </authorList>
    </citation>
    <scope>NUCLEOTIDE SEQUENCE [LARGE SCALE GENOMIC DNA]</scope>
    <source>
        <strain evidence="7 8">MAFF 305040</strain>
    </source>
</reference>
<evidence type="ECO:0000256" key="6">
    <source>
        <dbReference type="ARBA" id="ARBA00023593"/>
    </source>
</evidence>
<gene>
    <name evidence="7" type="ORF">CKM354_000816700</name>
</gene>
<dbReference type="GO" id="GO:0005741">
    <property type="term" value="C:mitochondrial outer membrane"/>
    <property type="evidence" value="ECO:0007669"/>
    <property type="project" value="TreeGrafter"/>
</dbReference>
<keyword evidence="3" id="KW-0752">Steroid biosynthesis</keyword>
<keyword evidence="1" id="KW-0444">Lipid biosynthesis</keyword>
<evidence type="ECO:0000313" key="8">
    <source>
        <dbReference type="Proteomes" id="UP000825890"/>
    </source>
</evidence>
<dbReference type="GO" id="GO:0006696">
    <property type="term" value="P:ergosterol biosynthetic process"/>
    <property type="evidence" value="ECO:0007669"/>
    <property type="project" value="TreeGrafter"/>
</dbReference>
<dbReference type="RefSeq" id="XP_044659470.1">
    <property type="nucleotide sequence ID" value="XM_044803535.1"/>
</dbReference>
<dbReference type="OrthoDB" id="9989144at2759"/>
<organism evidence="7 8">
    <name type="scientific">Cercospora kikuchii</name>
    <dbReference type="NCBI Taxonomy" id="84275"/>
    <lineage>
        <taxon>Eukaryota</taxon>
        <taxon>Fungi</taxon>
        <taxon>Dikarya</taxon>
        <taxon>Ascomycota</taxon>
        <taxon>Pezizomycotina</taxon>
        <taxon>Dothideomycetes</taxon>
        <taxon>Dothideomycetidae</taxon>
        <taxon>Mycosphaerellales</taxon>
        <taxon>Mycosphaerellaceae</taxon>
        <taxon>Cercospora</taxon>
    </lineage>
</organism>
<comment type="caution">
    <text evidence="7">The sequence shown here is derived from an EMBL/GenBank/DDBJ whole genome shotgun (WGS) entry which is preliminary data.</text>
</comment>
<dbReference type="AlphaFoldDB" id="A0A9P3CVB9"/>
<keyword evidence="4" id="KW-0560">Oxidoreductase</keyword>
<dbReference type="EMBL" id="BOLY01000005">
    <property type="protein sequence ID" value="GIZ44983.1"/>
    <property type="molecule type" value="Genomic_DNA"/>
</dbReference>
<evidence type="ECO:0008006" key="9">
    <source>
        <dbReference type="Google" id="ProtNLM"/>
    </source>
</evidence>
<dbReference type="PANTHER" id="PTHR43647">
    <property type="entry name" value="DEHYDROGENASE"/>
    <property type="match status" value="1"/>
</dbReference>
<evidence type="ECO:0000256" key="4">
    <source>
        <dbReference type="ARBA" id="ARBA00023002"/>
    </source>
</evidence>
<dbReference type="GeneID" id="68293742"/>
<dbReference type="InterPro" id="IPR051593">
    <property type="entry name" value="Ergosterol_Biosynth_ERG27"/>
</dbReference>
<proteinExistence type="inferred from homology"/>
<dbReference type="SUPFAM" id="SSF51735">
    <property type="entry name" value="NAD(P)-binding Rossmann-fold domains"/>
    <property type="match status" value="1"/>
</dbReference>
<dbReference type="Gene3D" id="3.40.50.720">
    <property type="entry name" value="NAD(P)-binding Rossmann-like Domain"/>
    <property type="match status" value="1"/>
</dbReference>
<evidence type="ECO:0000256" key="3">
    <source>
        <dbReference type="ARBA" id="ARBA00022955"/>
    </source>
</evidence>